<evidence type="ECO:0000256" key="12">
    <source>
        <dbReference type="SAM" id="Coils"/>
    </source>
</evidence>
<dbReference type="PROSITE" id="PS50109">
    <property type="entry name" value="HIS_KIN"/>
    <property type="match status" value="1"/>
</dbReference>
<reference evidence="16 17" key="1">
    <citation type="submission" date="2019-11" db="EMBL/GenBank/DDBJ databases">
        <title>Draft genome sequences of five Paenibacillus species of dairy origin.</title>
        <authorList>
            <person name="Olajide A.M."/>
            <person name="Chen S."/>
            <person name="Lapointe G."/>
        </authorList>
    </citation>
    <scope>NUCLEOTIDE SEQUENCE [LARGE SCALE GENOMIC DNA]</scope>
    <source>
        <strain evidence="16 17">3CS1</strain>
    </source>
</reference>
<keyword evidence="11 13" id="KW-0472">Membrane</keyword>
<dbReference type="PANTHER" id="PTHR34220">
    <property type="entry name" value="SENSOR HISTIDINE KINASE YPDA"/>
    <property type="match status" value="1"/>
</dbReference>
<keyword evidence="6" id="KW-0808">Transferase</keyword>
<feature type="domain" description="HAMP" evidence="15">
    <location>
        <begin position="323"/>
        <end position="370"/>
    </location>
</feature>
<feature type="domain" description="Histidine kinase" evidence="14">
    <location>
        <begin position="488"/>
        <end position="592"/>
    </location>
</feature>
<keyword evidence="13" id="KW-1133">Transmembrane helix</keyword>
<feature type="transmembrane region" description="Helical" evidence="13">
    <location>
        <begin position="20"/>
        <end position="40"/>
    </location>
</feature>
<evidence type="ECO:0000256" key="9">
    <source>
        <dbReference type="ARBA" id="ARBA00022840"/>
    </source>
</evidence>
<keyword evidence="10" id="KW-0902">Two-component regulatory system</keyword>
<dbReference type="Pfam" id="PF00672">
    <property type="entry name" value="HAMP"/>
    <property type="match status" value="1"/>
</dbReference>
<keyword evidence="4" id="KW-1003">Cell membrane</keyword>
<keyword evidence="7" id="KW-0547">Nucleotide-binding</keyword>
<evidence type="ECO:0000259" key="15">
    <source>
        <dbReference type="PROSITE" id="PS50885"/>
    </source>
</evidence>
<evidence type="ECO:0000256" key="5">
    <source>
        <dbReference type="ARBA" id="ARBA00022553"/>
    </source>
</evidence>
<keyword evidence="17" id="KW-1185">Reference proteome</keyword>
<evidence type="ECO:0000256" key="7">
    <source>
        <dbReference type="ARBA" id="ARBA00022741"/>
    </source>
</evidence>
<evidence type="ECO:0000256" key="3">
    <source>
        <dbReference type="ARBA" id="ARBA00012438"/>
    </source>
</evidence>
<evidence type="ECO:0000259" key="14">
    <source>
        <dbReference type="PROSITE" id="PS50109"/>
    </source>
</evidence>
<evidence type="ECO:0000256" key="8">
    <source>
        <dbReference type="ARBA" id="ARBA00022777"/>
    </source>
</evidence>
<feature type="coiled-coil region" evidence="12">
    <location>
        <begin position="365"/>
        <end position="397"/>
    </location>
</feature>
<keyword evidence="12" id="KW-0175">Coiled coil</keyword>
<comment type="catalytic activity">
    <reaction evidence="1">
        <text>ATP + protein L-histidine = ADP + protein N-phospho-L-histidine.</text>
        <dbReference type="EC" id="2.7.13.3"/>
    </reaction>
</comment>
<dbReference type="SMART" id="SM00304">
    <property type="entry name" value="HAMP"/>
    <property type="match status" value="1"/>
</dbReference>
<evidence type="ECO:0000256" key="1">
    <source>
        <dbReference type="ARBA" id="ARBA00000085"/>
    </source>
</evidence>
<dbReference type="InterPro" id="IPR050640">
    <property type="entry name" value="Bact_2-comp_sensor_kinase"/>
</dbReference>
<name>A0ABW9T0C5_9BACL</name>
<dbReference type="PANTHER" id="PTHR34220:SF7">
    <property type="entry name" value="SENSOR HISTIDINE KINASE YPDA"/>
    <property type="match status" value="1"/>
</dbReference>
<dbReference type="SMART" id="SM00387">
    <property type="entry name" value="HATPase_c"/>
    <property type="match status" value="1"/>
</dbReference>
<keyword evidence="8" id="KW-0418">Kinase</keyword>
<evidence type="ECO:0000256" key="10">
    <source>
        <dbReference type="ARBA" id="ARBA00023012"/>
    </source>
</evidence>
<dbReference type="EMBL" id="WOAA01000006">
    <property type="protein sequence ID" value="MUG66352.1"/>
    <property type="molecule type" value="Genomic_DNA"/>
</dbReference>
<evidence type="ECO:0000256" key="2">
    <source>
        <dbReference type="ARBA" id="ARBA00004651"/>
    </source>
</evidence>
<dbReference type="RefSeq" id="WP_095397745.1">
    <property type="nucleotide sequence ID" value="NZ_WOAA01000006.1"/>
</dbReference>
<comment type="subcellular location">
    <subcellularLocation>
        <location evidence="2">Cell membrane</location>
        <topology evidence="2">Multi-pass membrane protein</topology>
    </subcellularLocation>
</comment>
<dbReference type="CDD" id="cd06225">
    <property type="entry name" value="HAMP"/>
    <property type="match status" value="1"/>
</dbReference>
<dbReference type="SUPFAM" id="SSF55874">
    <property type="entry name" value="ATPase domain of HSP90 chaperone/DNA topoisomerase II/histidine kinase"/>
    <property type="match status" value="1"/>
</dbReference>
<dbReference type="InterPro" id="IPR010559">
    <property type="entry name" value="Sig_transdc_His_kin_internal"/>
</dbReference>
<dbReference type="Pfam" id="PF06580">
    <property type="entry name" value="His_kinase"/>
    <property type="match status" value="1"/>
</dbReference>
<dbReference type="EC" id="2.7.13.3" evidence="3"/>
<dbReference type="PROSITE" id="PS50885">
    <property type="entry name" value="HAMP"/>
    <property type="match status" value="1"/>
</dbReference>
<sequence length="603" mass="70529">MRRRFRLRGWINDIPLRYKFLLVFLVGVLLPILVIHILLMDRMSGFIMEREQQNLDISMERARKDIYDFIEGGVAVSHALNTDKALYEMLDRTYTGPIDFYDTFDEKLRNRVASYIPVNRQILRIGIFTDNPTIVPGGNYYVIDDEVKNSEWYRLWRASEHPVTVASYQAAQTNDRTQTVPFLSVIEQMDYYDSYSRYNKVLRIDIDLGIIYEVIARERNYLDLYLINEQDEIIMSVAGYRKAGTEGYPKFEFTEDLLQQGAEIVSIGSARYVKGWRLIGIPQGARVANAMFEMRLYVGLLAIAVTLIASIFIYVLLRSYHYRVKRLSRHMHKVTNEKFDLIEIDEGRDEIGGVIRNFNRMTTRINSLINNVYKLEIQKKSLEMEQVRAELNFLQSQMNPHFLFNTLNAILVVCTKHQYTEVTDIIKSLSKLLRRLLQWKEDLVTLEEEMMFIEMYLKIEKFRFRDKFEYEFDIDEKTLGYKIPKMSIQPLVENACKHGIQTVKSMGLIRVTASVADAMLRIVISDNGKGIEPEKLREMLVSMRSENAHGNSVGIRNVYRRLELYYNDQVRFDIRSSLNEGTHVSFDIPLQLLDNPDSNQGEL</sequence>
<evidence type="ECO:0000256" key="11">
    <source>
        <dbReference type="ARBA" id="ARBA00023136"/>
    </source>
</evidence>
<evidence type="ECO:0000256" key="6">
    <source>
        <dbReference type="ARBA" id="ARBA00022679"/>
    </source>
</evidence>
<feature type="transmembrane region" description="Helical" evidence="13">
    <location>
        <begin position="296"/>
        <end position="317"/>
    </location>
</feature>
<dbReference type="Gene3D" id="6.10.340.10">
    <property type="match status" value="1"/>
</dbReference>
<dbReference type="InterPro" id="IPR003660">
    <property type="entry name" value="HAMP_dom"/>
</dbReference>
<protein>
    <recommendedName>
        <fullName evidence="3">histidine kinase</fullName>
        <ecNumber evidence="3">2.7.13.3</ecNumber>
    </recommendedName>
</protein>
<dbReference type="Gene3D" id="3.30.565.10">
    <property type="entry name" value="Histidine kinase-like ATPase, C-terminal domain"/>
    <property type="match status" value="1"/>
</dbReference>
<keyword evidence="13" id="KW-0812">Transmembrane</keyword>
<proteinExistence type="predicted"/>
<evidence type="ECO:0000313" key="16">
    <source>
        <dbReference type="EMBL" id="MUG66352.1"/>
    </source>
</evidence>
<dbReference type="Proteomes" id="UP000435177">
    <property type="component" value="Unassembled WGS sequence"/>
</dbReference>
<comment type="caution">
    <text evidence="16">The sequence shown here is derived from an EMBL/GenBank/DDBJ whole genome shotgun (WGS) entry which is preliminary data.</text>
</comment>
<keyword evidence="5" id="KW-0597">Phosphoprotein</keyword>
<dbReference type="InterPro" id="IPR036890">
    <property type="entry name" value="HATPase_C_sf"/>
</dbReference>
<dbReference type="Pfam" id="PF02518">
    <property type="entry name" value="HATPase_c"/>
    <property type="match status" value="1"/>
</dbReference>
<dbReference type="InterPro" id="IPR003594">
    <property type="entry name" value="HATPase_dom"/>
</dbReference>
<evidence type="ECO:0000313" key="17">
    <source>
        <dbReference type="Proteomes" id="UP000435177"/>
    </source>
</evidence>
<dbReference type="InterPro" id="IPR005467">
    <property type="entry name" value="His_kinase_dom"/>
</dbReference>
<accession>A0ABW9T0C5</accession>
<evidence type="ECO:0000256" key="13">
    <source>
        <dbReference type="SAM" id="Phobius"/>
    </source>
</evidence>
<keyword evidence="9" id="KW-0067">ATP-binding</keyword>
<gene>
    <name evidence="16" type="ORF">GNP94_10030</name>
</gene>
<organism evidence="16 17">
    <name type="scientific">Paenibacillus campinasensis</name>
    <dbReference type="NCBI Taxonomy" id="66347"/>
    <lineage>
        <taxon>Bacteria</taxon>
        <taxon>Bacillati</taxon>
        <taxon>Bacillota</taxon>
        <taxon>Bacilli</taxon>
        <taxon>Bacillales</taxon>
        <taxon>Paenibacillaceae</taxon>
        <taxon>Paenibacillus</taxon>
    </lineage>
</organism>
<evidence type="ECO:0000256" key="4">
    <source>
        <dbReference type="ARBA" id="ARBA00022475"/>
    </source>
</evidence>